<evidence type="ECO:0000313" key="1">
    <source>
        <dbReference type="EMBL" id="MCQ4334885.1"/>
    </source>
</evidence>
<name>A0A9R1D7V9_9EURY</name>
<dbReference type="AlphaFoldDB" id="A0A9R1D7V9"/>
<proteinExistence type="predicted"/>
<gene>
    <name evidence="1" type="ORF">KM295_15625</name>
</gene>
<reference evidence="1" key="1">
    <citation type="journal article" date="2023" name="Front. Microbiol.">
        <title>Genomic-based phylogenetic and metabolic analyses of the genus Natronomonas, and description of Natronomonas aquatica sp. nov.</title>
        <authorList>
            <person name="Garcia-Roldan A."/>
            <person name="Duran-Viseras A."/>
            <person name="de la Haba R.R."/>
            <person name="Corral P."/>
            <person name="Sanchez-Porro C."/>
            <person name="Ventosa A."/>
        </authorList>
    </citation>
    <scope>NUCLEOTIDE SEQUENCE</scope>
    <source>
        <strain evidence="1">F2-12</strain>
    </source>
</reference>
<protein>
    <submittedName>
        <fullName evidence="1">Uncharacterized protein</fullName>
    </submittedName>
</protein>
<dbReference type="RefSeq" id="WP_256031129.1">
    <property type="nucleotide sequence ID" value="NZ_JAHLKM010000043.1"/>
</dbReference>
<comment type="caution">
    <text evidence="1">The sequence shown here is derived from an EMBL/GenBank/DDBJ whole genome shotgun (WGS) entry which is preliminary data.</text>
</comment>
<sequence length="224" mass="25546">MTAPNAMHAITDDGVEFLNQLCDAWNGEKGKLRTLVNEHGLQLFTGGSRGREIIPFPDEYITDFYFDEWEHETFYVAKICGIPSPQNYREVHIWNQAYGGSDSDLFAPADAWDDDYRWILMKRVTPVSPISGDLAYAQNGQEYYVDEGAPERIEGWLEDEGWRIEDAPENIGFHEEQEYMCLFDYGGVHPLDGEIEYPAVVQNAVEEYNQQGQDAGADGRTENE</sequence>
<organism evidence="1 2">
    <name type="scientific">Natronomonas aquatica</name>
    <dbReference type="NCBI Taxonomy" id="2841590"/>
    <lineage>
        <taxon>Archaea</taxon>
        <taxon>Methanobacteriati</taxon>
        <taxon>Methanobacteriota</taxon>
        <taxon>Stenosarchaea group</taxon>
        <taxon>Halobacteria</taxon>
        <taxon>Halobacteriales</taxon>
        <taxon>Natronomonadaceae</taxon>
        <taxon>Natronomonas</taxon>
    </lineage>
</organism>
<keyword evidence="2" id="KW-1185">Reference proteome</keyword>
<dbReference type="EMBL" id="JAHLKM010000043">
    <property type="protein sequence ID" value="MCQ4334885.1"/>
    <property type="molecule type" value="Genomic_DNA"/>
</dbReference>
<evidence type="ECO:0000313" key="2">
    <source>
        <dbReference type="Proteomes" id="UP001139494"/>
    </source>
</evidence>
<accession>A0A9R1D7V9</accession>
<dbReference type="Proteomes" id="UP001139494">
    <property type="component" value="Unassembled WGS sequence"/>
</dbReference>